<keyword evidence="4" id="KW-0788">Thiol protease</keyword>
<dbReference type="SUPFAM" id="SSF118010">
    <property type="entry name" value="TM1457-like"/>
    <property type="match status" value="1"/>
</dbReference>
<proteinExistence type="inferred from homology"/>
<gene>
    <name evidence="7" type="ORF">SGLAD_v1c02730</name>
</gene>
<dbReference type="AlphaFoldDB" id="A0A4P7AH30"/>
<dbReference type="PANTHER" id="PTHR39178">
    <property type="entry name" value="HYPOTHETICAL RIBOSOME-ASSOCIATED PROTEIN"/>
    <property type="match status" value="1"/>
</dbReference>
<dbReference type="GO" id="GO:0042254">
    <property type="term" value="P:ribosome biogenesis"/>
    <property type="evidence" value="ECO:0007669"/>
    <property type="project" value="UniProtKB-KW"/>
</dbReference>
<dbReference type="Pfam" id="PF04327">
    <property type="entry name" value="Peptidase_Prp"/>
    <property type="match status" value="1"/>
</dbReference>
<dbReference type="EMBL" id="CP038013">
    <property type="protein sequence ID" value="QBQ07472.1"/>
    <property type="molecule type" value="Genomic_DNA"/>
</dbReference>
<organism evidence="7 8">
    <name type="scientific">Spiroplasma gladiatoris</name>
    <dbReference type="NCBI Taxonomy" id="2143"/>
    <lineage>
        <taxon>Bacteria</taxon>
        <taxon>Bacillati</taxon>
        <taxon>Mycoplasmatota</taxon>
        <taxon>Mollicutes</taxon>
        <taxon>Entomoplasmatales</taxon>
        <taxon>Spiroplasmataceae</taxon>
        <taxon>Spiroplasma</taxon>
    </lineage>
</organism>
<dbReference type="PANTHER" id="PTHR39178:SF1">
    <property type="entry name" value="RIBOSOMAL-PROCESSING CYSTEINE PROTEASE PRP"/>
    <property type="match status" value="1"/>
</dbReference>
<dbReference type="Proteomes" id="UP000294309">
    <property type="component" value="Chromosome"/>
</dbReference>
<name>A0A4P7AH30_9MOLU</name>
<keyword evidence="8" id="KW-1185">Reference proteome</keyword>
<dbReference type="GO" id="GO:0008234">
    <property type="term" value="F:cysteine-type peptidase activity"/>
    <property type="evidence" value="ECO:0007669"/>
    <property type="project" value="UniProtKB-KW"/>
</dbReference>
<dbReference type="Gene3D" id="3.30.70.1490">
    <property type="entry name" value="Cysteine protease Prp"/>
    <property type="match status" value="1"/>
</dbReference>
<keyword evidence="2 7" id="KW-0645">Protease</keyword>
<evidence type="ECO:0000256" key="5">
    <source>
        <dbReference type="ARBA" id="ARBA00044503"/>
    </source>
</evidence>
<comment type="similarity">
    <text evidence="5">Belongs to the Prp family.</text>
</comment>
<evidence type="ECO:0000256" key="2">
    <source>
        <dbReference type="ARBA" id="ARBA00022670"/>
    </source>
</evidence>
<dbReference type="CDD" id="cd16332">
    <property type="entry name" value="Prp-like"/>
    <property type="match status" value="1"/>
</dbReference>
<evidence type="ECO:0000256" key="4">
    <source>
        <dbReference type="ARBA" id="ARBA00022807"/>
    </source>
</evidence>
<evidence type="ECO:0000313" key="8">
    <source>
        <dbReference type="Proteomes" id="UP000294309"/>
    </source>
</evidence>
<accession>A0A4P7AH30</accession>
<dbReference type="OrthoDB" id="48998at2"/>
<reference evidence="7 8" key="1">
    <citation type="submission" date="2019-03" db="EMBL/GenBank/DDBJ databases">
        <title>Complete genome sequence of Spiroplasma gladiatoris TG-1 (DSM 22552).</title>
        <authorList>
            <person name="Lin Y.-C."/>
            <person name="Chou L."/>
            <person name="Kuo C.-H."/>
        </authorList>
    </citation>
    <scope>NUCLEOTIDE SEQUENCE [LARGE SCALE GENOMIC DNA]</scope>
    <source>
        <strain evidence="7 8">TG-1</strain>
    </source>
</reference>
<keyword evidence="3" id="KW-0378">Hydrolase</keyword>
<dbReference type="RefSeq" id="WP_134297264.1">
    <property type="nucleotide sequence ID" value="NZ_CP038013.1"/>
</dbReference>
<dbReference type="KEGG" id="sgq:SGLAD_v1c02730"/>
<dbReference type="InterPro" id="IPR007422">
    <property type="entry name" value="Peptidase_Prp"/>
</dbReference>
<keyword evidence="1" id="KW-0690">Ribosome biogenesis</keyword>
<dbReference type="InterPro" id="IPR036764">
    <property type="entry name" value="Peptidase_Prp_sf"/>
</dbReference>
<evidence type="ECO:0000256" key="6">
    <source>
        <dbReference type="ARBA" id="ARBA00044538"/>
    </source>
</evidence>
<sequence>MIVAKFDIKEDLIKEVKVYGHSNSNEYGKDLVCAGVTAIMSGTLNGLDQIYKNNVNLIVEENEIKIIVLKNTNDLQKILRFLLIQLETISIQYPNNFKIEGVL</sequence>
<evidence type="ECO:0000256" key="3">
    <source>
        <dbReference type="ARBA" id="ARBA00022801"/>
    </source>
</evidence>
<evidence type="ECO:0000313" key="7">
    <source>
        <dbReference type="EMBL" id="QBQ07472.1"/>
    </source>
</evidence>
<evidence type="ECO:0000256" key="1">
    <source>
        <dbReference type="ARBA" id="ARBA00022517"/>
    </source>
</evidence>
<protein>
    <recommendedName>
        <fullName evidence="6">Ribosomal processing cysteine protease Prp</fullName>
    </recommendedName>
</protein>
<dbReference type="GO" id="GO:0006508">
    <property type="term" value="P:proteolysis"/>
    <property type="evidence" value="ECO:0007669"/>
    <property type="project" value="UniProtKB-KW"/>
</dbReference>